<sequence length="174" mass="19578">MKLRPIPIVLTVVVSATVLFGGWFFYRQTTMQGPLQKIVQDYNGVNNAQFNINRNQINLKLDLKPDTNLSGLVDQITTKGKSVVGNRTLKFDFVDHSSDKLNRYWDSAMFTVAEAMDNKKYTDIPAKLQILAKDSGIKTQTEMDNKNVYISLSDGAASKFIVLPRDPGKMGVWE</sequence>
<keyword evidence="1" id="KW-1133">Transmembrane helix</keyword>
<reference evidence="2 3" key="1">
    <citation type="submission" date="2019-12" db="EMBL/GenBank/DDBJ databases">
        <title>Paenibacillus sp. nov., an endophytic bacterium isolated from the stem of Dendrobium.</title>
        <authorList>
            <person name="Zhao R."/>
        </authorList>
    </citation>
    <scope>NUCLEOTIDE SEQUENCE [LARGE SCALE GENOMIC DNA]</scope>
    <source>
        <strain evidence="2 3">HJL G12</strain>
    </source>
</reference>
<name>A0A7X3LHX6_9BACL</name>
<dbReference type="AlphaFoldDB" id="A0A7X3LHX6"/>
<dbReference type="RefSeq" id="WP_160498305.1">
    <property type="nucleotide sequence ID" value="NZ_WUBI01000002.1"/>
</dbReference>
<keyword evidence="1" id="KW-0472">Membrane</keyword>
<evidence type="ECO:0000313" key="2">
    <source>
        <dbReference type="EMBL" id="MWV44675.1"/>
    </source>
</evidence>
<protein>
    <submittedName>
        <fullName evidence="2">Uncharacterized protein</fullName>
    </submittedName>
</protein>
<dbReference type="Proteomes" id="UP000460318">
    <property type="component" value="Unassembled WGS sequence"/>
</dbReference>
<keyword evidence="3" id="KW-1185">Reference proteome</keyword>
<feature type="transmembrane region" description="Helical" evidence="1">
    <location>
        <begin position="6"/>
        <end position="26"/>
    </location>
</feature>
<proteinExistence type="predicted"/>
<organism evidence="2 3">
    <name type="scientific">Paenibacillus dendrobii</name>
    <dbReference type="NCBI Taxonomy" id="2691084"/>
    <lineage>
        <taxon>Bacteria</taxon>
        <taxon>Bacillati</taxon>
        <taxon>Bacillota</taxon>
        <taxon>Bacilli</taxon>
        <taxon>Bacillales</taxon>
        <taxon>Paenibacillaceae</taxon>
        <taxon>Paenibacillus</taxon>
    </lineage>
</organism>
<evidence type="ECO:0000313" key="3">
    <source>
        <dbReference type="Proteomes" id="UP000460318"/>
    </source>
</evidence>
<comment type="caution">
    <text evidence="2">The sequence shown here is derived from an EMBL/GenBank/DDBJ whole genome shotgun (WGS) entry which is preliminary data.</text>
</comment>
<gene>
    <name evidence="2" type="ORF">GRF59_13735</name>
</gene>
<keyword evidence="1" id="KW-0812">Transmembrane</keyword>
<evidence type="ECO:0000256" key="1">
    <source>
        <dbReference type="SAM" id="Phobius"/>
    </source>
</evidence>
<accession>A0A7X3LHX6</accession>
<dbReference type="EMBL" id="WUBI01000002">
    <property type="protein sequence ID" value="MWV44675.1"/>
    <property type="molecule type" value="Genomic_DNA"/>
</dbReference>